<dbReference type="InterPro" id="IPR029063">
    <property type="entry name" value="SAM-dependent_MTases_sf"/>
</dbReference>
<comment type="caution">
    <text evidence="4">The sequence shown here is derived from an EMBL/GenBank/DDBJ whole genome shotgun (WGS) entry which is preliminary data.</text>
</comment>
<dbReference type="InterPro" id="IPR050362">
    <property type="entry name" value="Cation-dep_OMT"/>
</dbReference>
<dbReference type="InterPro" id="IPR002935">
    <property type="entry name" value="SAM_O-MeTrfase"/>
</dbReference>
<accession>A0A2U2B871</accession>
<dbReference type="CDD" id="cd02440">
    <property type="entry name" value="AdoMet_MTases"/>
    <property type="match status" value="1"/>
</dbReference>
<keyword evidence="5" id="KW-1185">Reference proteome</keyword>
<sequence length="220" mass="25140">MSNHKNQTGNPSPDLENYIEQHTSQEDEVLYELRRQTHLKVLRPRMVSGPVQGQLLTMLCRMIRPKAILEIGTFTGYSAICMARGTANNATLDTIERDDELEPLIRNYFQKAGLEGKINLHIGDALKVIENIHRSFDLVFMDGDKREYPAYYDAVIRKMNPGGYILADNILWNGKVIEPLDPGDDYTKGILEFNNKVKDDPRVEQVILPIRDGLMIIRVK</sequence>
<gene>
    <name evidence="4" type="ORF">DDZ16_11650</name>
</gene>
<evidence type="ECO:0000256" key="3">
    <source>
        <dbReference type="ARBA" id="ARBA00022691"/>
    </source>
</evidence>
<dbReference type="PANTHER" id="PTHR10509">
    <property type="entry name" value="O-METHYLTRANSFERASE-RELATED"/>
    <property type="match status" value="1"/>
</dbReference>
<dbReference type="GO" id="GO:0032259">
    <property type="term" value="P:methylation"/>
    <property type="evidence" value="ECO:0007669"/>
    <property type="project" value="UniProtKB-KW"/>
</dbReference>
<dbReference type="OrthoDB" id="9799672at2"/>
<dbReference type="Gene3D" id="3.40.50.150">
    <property type="entry name" value="Vaccinia Virus protein VP39"/>
    <property type="match status" value="1"/>
</dbReference>
<dbReference type="GO" id="GO:0008757">
    <property type="term" value="F:S-adenosylmethionine-dependent methyltransferase activity"/>
    <property type="evidence" value="ECO:0007669"/>
    <property type="project" value="TreeGrafter"/>
</dbReference>
<organism evidence="4 5">
    <name type="scientific">Marinilabilia rubra</name>
    <dbReference type="NCBI Taxonomy" id="2162893"/>
    <lineage>
        <taxon>Bacteria</taxon>
        <taxon>Pseudomonadati</taxon>
        <taxon>Bacteroidota</taxon>
        <taxon>Bacteroidia</taxon>
        <taxon>Marinilabiliales</taxon>
        <taxon>Marinilabiliaceae</taxon>
        <taxon>Marinilabilia</taxon>
    </lineage>
</organism>
<evidence type="ECO:0000313" key="5">
    <source>
        <dbReference type="Proteomes" id="UP000244956"/>
    </source>
</evidence>
<reference evidence="4 5" key="1">
    <citation type="submission" date="2018-05" db="EMBL/GenBank/DDBJ databases">
        <title>Marinilabilia rubrum sp. nov., isolated from saltern sediment.</title>
        <authorList>
            <person name="Zhang R."/>
        </authorList>
    </citation>
    <scope>NUCLEOTIDE SEQUENCE [LARGE SCALE GENOMIC DNA]</scope>
    <source>
        <strain evidence="4 5">WTE16</strain>
    </source>
</reference>
<keyword evidence="3" id="KW-0949">S-adenosyl-L-methionine</keyword>
<dbReference type="EMBL" id="QEWP01000008">
    <property type="protein sequence ID" value="PWD99243.1"/>
    <property type="molecule type" value="Genomic_DNA"/>
</dbReference>
<dbReference type="RefSeq" id="WP_109264643.1">
    <property type="nucleotide sequence ID" value="NZ_QEWP01000008.1"/>
</dbReference>
<proteinExistence type="predicted"/>
<dbReference type="Proteomes" id="UP000244956">
    <property type="component" value="Unassembled WGS sequence"/>
</dbReference>
<dbReference type="SUPFAM" id="SSF53335">
    <property type="entry name" value="S-adenosyl-L-methionine-dependent methyltransferases"/>
    <property type="match status" value="1"/>
</dbReference>
<dbReference type="AlphaFoldDB" id="A0A2U2B871"/>
<protein>
    <submittedName>
        <fullName evidence="4">Methyltransferase</fullName>
    </submittedName>
</protein>
<evidence type="ECO:0000313" key="4">
    <source>
        <dbReference type="EMBL" id="PWD99243.1"/>
    </source>
</evidence>
<keyword evidence="2 4" id="KW-0808">Transferase</keyword>
<dbReference type="PROSITE" id="PS51682">
    <property type="entry name" value="SAM_OMT_I"/>
    <property type="match status" value="1"/>
</dbReference>
<keyword evidence="1 4" id="KW-0489">Methyltransferase</keyword>
<dbReference type="PANTHER" id="PTHR10509:SF14">
    <property type="entry name" value="CAFFEOYL-COA O-METHYLTRANSFERASE 3-RELATED"/>
    <property type="match status" value="1"/>
</dbReference>
<dbReference type="GO" id="GO:0008171">
    <property type="term" value="F:O-methyltransferase activity"/>
    <property type="evidence" value="ECO:0007669"/>
    <property type="project" value="InterPro"/>
</dbReference>
<name>A0A2U2B871_9BACT</name>
<evidence type="ECO:0000256" key="2">
    <source>
        <dbReference type="ARBA" id="ARBA00022679"/>
    </source>
</evidence>
<dbReference type="Pfam" id="PF01596">
    <property type="entry name" value="Methyltransf_3"/>
    <property type="match status" value="1"/>
</dbReference>
<evidence type="ECO:0000256" key="1">
    <source>
        <dbReference type="ARBA" id="ARBA00022603"/>
    </source>
</evidence>